<evidence type="ECO:0000313" key="1">
    <source>
        <dbReference type="EMBL" id="CAK9177008.1"/>
    </source>
</evidence>
<name>A0ABC8U5I4_9AQUA</name>
<dbReference type="Proteomes" id="UP001642360">
    <property type="component" value="Unassembled WGS sequence"/>
</dbReference>
<dbReference type="EMBL" id="CAUOFW020006946">
    <property type="protein sequence ID" value="CAK9177008.1"/>
    <property type="molecule type" value="Genomic_DNA"/>
</dbReference>
<reference evidence="1 2" key="1">
    <citation type="submission" date="2024-02" db="EMBL/GenBank/DDBJ databases">
        <authorList>
            <person name="Vignale AGUSTIN F."/>
            <person name="Sosa J E."/>
            <person name="Modenutti C."/>
        </authorList>
    </citation>
    <scope>NUCLEOTIDE SEQUENCE [LARGE SCALE GENOMIC DNA]</scope>
</reference>
<keyword evidence="2" id="KW-1185">Reference proteome</keyword>
<gene>
    <name evidence="1" type="ORF">ILEXP_LOCUS46871</name>
</gene>
<organism evidence="1 2">
    <name type="scientific">Ilex paraguariensis</name>
    <name type="common">yerba mate</name>
    <dbReference type="NCBI Taxonomy" id="185542"/>
    <lineage>
        <taxon>Eukaryota</taxon>
        <taxon>Viridiplantae</taxon>
        <taxon>Streptophyta</taxon>
        <taxon>Embryophyta</taxon>
        <taxon>Tracheophyta</taxon>
        <taxon>Spermatophyta</taxon>
        <taxon>Magnoliopsida</taxon>
        <taxon>eudicotyledons</taxon>
        <taxon>Gunneridae</taxon>
        <taxon>Pentapetalae</taxon>
        <taxon>asterids</taxon>
        <taxon>campanulids</taxon>
        <taxon>Aquifoliales</taxon>
        <taxon>Aquifoliaceae</taxon>
        <taxon>Ilex</taxon>
    </lineage>
</organism>
<protein>
    <submittedName>
        <fullName evidence="1">Uncharacterized protein</fullName>
    </submittedName>
</protein>
<evidence type="ECO:0000313" key="2">
    <source>
        <dbReference type="Proteomes" id="UP001642360"/>
    </source>
</evidence>
<accession>A0ABC8U5I4</accession>
<sequence length="92" mass="10354">MFAFANQQEDFEREILLPDYFTNKELHFTGSLTAACNAETVEEFASEKVARAHHERALRSSQQQRPGLKCEKPIDMLRSECGNDKCADCGAA</sequence>
<dbReference type="AlphaFoldDB" id="A0ABC8U5I4"/>
<proteinExistence type="predicted"/>
<comment type="caution">
    <text evidence="1">The sequence shown here is derived from an EMBL/GenBank/DDBJ whole genome shotgun (WGS) entry which is preliminary data.</text>
</comment>